<dbReference type="RefSeq" id="WP_187578058.1">
    <property type="nucleotide sequence ID" value="NZ_CP060713.1"/>
</dbReference>
<dbReference type="EMBL" id="CP060713">
    <property type="protein sequence ID" value="QNN52216.1"/>
    <property type="molecule type" value="Genomic_DNA"/>
</dbReference>
<evidence type="ECO:0000256" key="1">
    <source>
        <dbReference type="SAM" id="Phobius"/>
    </source>
</evidence>
<name>A0A7G9R9E1_9ACTN</name>
<gene>
    <name evidence="2" type="ORF">H9L09_17245</name>
</gene>
<keyword evidence="3" id="KW-1185">Reference proteome</keyword>
<evidence type="ECO:0008006" key="4">
    <source>
        <dbReference type="Google" id="ProtNLM"/>
    </source>
</evidence>
<dbReference type="Proteomes" id="UP000515947">
    <property type="component" value="Chromosome"/>
</dbReference>
<accession>A0A7G9R9E1</accession>
<sequence length="147" mass="15930">MRARTALLIGFMLLALVVYGVLIGFKGVLLLGSGSVVGVLLGLAVLVVPLLGVFVVFRELQFGQRCAVLAEELRAEGALPVDDLPRRPSGRVDRAAADAHFARMRARTEAAPDDWRSWFRLALAYDAAGDRTRGRAAARRALELHGH</sequence>
<evidence type="ECO:0000313" key="2">
    <source>
        <dbReference type="EMBL" id="QNN52216.1"/>
    </source>
</evidence>
<proteinExistence type="predicted"/>
<keyword evidence="1" id="KW-1133">Transmembrane helix</keyword>
<dbReference type="AlphaFoldDB" id="A0A7G9R9E1"/>
<keyword evidence="1" id="KW-0472">Membrane</keyword>
<organism evidence="2 3">
    <name type="scientific">Nocardioides mesophilus</name>
    <dbReference type="NCBI Taxonomy" id="433659"/>
    <lineage>
        <taxon>Bacteria</taxon>
        <taxon>Bacillati</taxon>
        <taxon>Actinomycetota</taxon>
        <taxon>Actinomycetes</taxon>
        <taxon>Propionibacteriales</taxon>
        <taxon>Nocardioidaceae</taxon>
        <taxon>Nocardioides</taxon>
    </lineage>
</organism>
<reference evidence="2 3" key="1">
    <citation type="submission" date="2020-08" db="EMBL/GenBank/DDBJ databases">
        <title>Genome sequence of Nocardioides mesophilus KACC 16243T.</title>
        <authorList>
            <person name="Hyun D.-W."/>
            <person name="Bae J.-W."/>
        </authorList>
    </citation>
    <scope>NUCLEOTIDE SEQUENCE [LARGE SCALE GENOMIC DNA]</scope>
    <source>
        <strain evidence="2 3">KACC 16243</strain>
    </source>
</reference>
<evidence type="ECO:0000313" key="3">
    <source>
        <dbReference type="Proteomes" id="UP000515947"/>
    </source>
</evidence>
<dbReference type="KEGG" id="nmes:H9L09_17245"/>
<protein>
    <recommendedName>
        <fullName evidence="4">Tetratricopeptide repeat protein</fullName>
    </recommendedName>
</protein>
<keyword evidence="1" id="KW-0812">Transmembrane</keyword>
<feature type="transmembrane region" description="Helical" evidence="1">
    <location>
        <begin position="36"/>
        <end position="57"/>
    </location>
</feature>